<proteinExistence type="predicted"/>
<dbReference type="EMBL" id="CAJQZP010001314">
    <property type="protein sequence ID" value="CAG5038559.1"/>
    <property type="molecule type" value="Genomic_DNA"/>
</dbReference>
<keyword evidence="8" id="KW-1185">Reference proteome</keyword>
<dbReference type="Proteomes" id="UP000691718">
    <property type="component" value="Unassembled WGS sequence"/>
</dbReference>
<gene>
    <name evidence="7" type="ORF">PAPOLLO_LOCUS21385</name>
</gene>
<keyword evidence="1" id="KW-0479">Metal-binding</keyword>
<evidence type="ECO:0000256" key="5">
    <source>
        <dbReference type="SAM" id="Coils"/>
    </source>
</evidence>
<protein>
    <submittedName>
        <fullName evidence="7">(apollo) hypothetical protein</fullName>
    </submittedName>
</protein>
<evidence type="ECO:0000259" key="6">
    <source>
        <dbReference type="PROSITE" id="PS50016"/>
    </source>
</evidence>
<evidence type="ECO:0000256" key="2">
    <source>
        <dbReference type="ARBA" id="ARBA00022771"/>
    </source>
</evidence>
<keyword evidence="5" id="KW-0175">Coiled coil</keyword>
<name>A0A8S3XR82_PARAO</name>
<dbReference type="Pfam" id="PF25298">
    <property type="entry name" value="Baculo_FP_2nd"/>
    <property type="match status" value="1"/>
</dbReference>
<evidence type="ECO:0000313" key="7">
    <source>
        <dbReference type="EMBL" id="CAG5038559.1"/>
    </source>
</evidence>
<evidence type="ECO:0000256" key="4">
    <source>
        <dbReference type="PROSITE-ProRule" id="PRU00146"/>
    </source>
</evidence>
<feature type="domain" description="PHD-type" evidence="6">
    <location>
        <begin position="4"/>
        <end position="63"/>
    </location>
</feature>
<evidence type="ECO:0000256" key="1">
    <source>
        <dbReference type="ARBA" id="ARBA00022723"/>
    </source>
</evidence>
<evidence type="ECO:0000256" key="3">
    <source>
        <dbReference type="ARBA" id="ARBA00022833"/>
    </source>
</evidence>
<organism evidence="7 8">
    <name type="scientific">Parnassius apollo</name>
    <name type="common">Apollo butterfly</name>
    <name type="synonym">Papilio apollo</name>
    <dbReference type="NCBI Taxonomy" id="110799"/>
    <lineage>
        <taxon>Eukaryota</taxon>
        <taxon>Metazoa</taxon>
        <taxon>Ecdysozoa</taxon>
        <taxon>Arthropoda</taxon>
        <taxon>Hexapoda</taxon>
        <taxon>Insecta</taxon>
        <taxon>Pterygota</taxon>
        <taxon>Neoptera</taxon>
        <taxon>Endopterygota</taxon>
        <taxon>Lepidoptera</taxon>
        <taxon>Glossata</taxon>
        <taxon>Ditrysia</taxon>
        <taxon>Papilionoidea</taxon>
        <taxon>Papilionidae</taxon>
        <taxon>Parnassiinae</taxon>
        <taxon>Parnassini</taxon>
        <taxon>Parnassius</taxon>
        <taxon>Parnassius</taxon>
    </lineage>
</organism>
<keyword evidence="3" id="KW-0862">Zinc</keyword>
<accession>A0A8S3XR82</accession>
<dbReference type="PROSITE" id="PS50016">
    <property type="entry name" value="ZF_PHD_2"/>
    <property type="match status" value="1"/>
</dbReference>
<evidence type="ECO:0000313" key="8">
    <source>
        <dbReference type="Proteomes" id="UP000691718"/>
    </source>
</evidence>
<dbReference type="PROSITE" id="PS01359">
    <property type="entry name" value="ZF_PHD_1"/>
    <property type="match status" value="1"/>
</dbReference>
<keyword evidence="2 4" id="KW-0863">Zinc-finger</keyword>
<dbReference type="InterPro" id="IPR019787">
    <property type="entry name" value="Znf_PHD-finger"/>
</dbReference>
<dbReference type="GO" id="GO:0008270">
    <property type="term" value="F:zinc ion binding"/>
    <property type="evidence" value="ECO:0007669"/>
    <property type="project" value="UniProtKB-KW"/>
</dbReference>
<dbReference type="OrthoDB" id="7479742at2759"/>
<dbReference type="InterPro" id="IPR019786">
    <property type="entry name" value="Zinc_finger_PHD-type_CS"/>
</dbReference>
<dbReference type="InterPro" id="IPR057251">
    <property type="entry name" value="FP_C"/>
</dbReference>
<dbReference type="AlphaFoldDB" id="A0A8S3XR82"/>
<sequence>MENKHFCIACKDLPPPPGEREKCLCMHCRQEYHLKCLNMDKTAFFKLDGQTKSEWKCPNCFNVTNRRKGDISNTPVRKSVQFNDSIMSCDDSLSVEHSETSLDLQPSTSMCPSLGQEVTLDSIARLLDMKLDVKLDEKFESLKKSFYINMKSLIKTEIVTAIDQVKIEFTETTDFLHQGQKELKSNIESAEIKVKALERTNADLTNKMSILHRRLESMEKISRSHNVEIQAVPEKRNENILTIVKNIYSTVKLPTTDAEISMCRRVAKLPTISAQRPRNILLSLPSIRHRDNLLSAVKRYNKANPGNTLSSVHLGIQGDICPIFSETEHLSPETKELFALTRATARGKYKYVWVKFGNIYVRKDDNSSAVHIKNKDCLAKIS</sequence>
<comment type="caution">
    <text evidence="7">The sequence shown here is derived from an EMBL/GenBank/DDBJ whole genome shotgun (WGS) entry which is preliminary data.</text>
</comment>
<feature type="coiled-coil region" evidence="5">
    <location>
        <begin position="180"/>
        <end position="221"/>
    </location>
</feature>
<reference evidence="7" key="1">
    <citation type="submission" date="2021-04" db="EMBL/GenBank/DDBJ databases">
        <authorList>
            <person name="Tunstrom K."/>
        </authorList>
    </citation>
    <scope>NUCLEOTIDE SEQUENCE</scope>
</reference>